<comment type="caution">
    <text evidence="1">The sequence shown here is derived from an EMBL/GenBank/DDBJ whole genome shotgun (WGS) entry which is preliminary data.</text>
</comment>
<evidence type="ECO:0000313" key="2">
    <source>
        <dbReference type="Proteomes" id="UP001597203"/>
    </source>
</evidence>
<proteinExistence type="predicted"/>
<protein>
    <submittedName>
        <fullName evidence="1">DUF2239 family protein</fullName>
    </submittedName>
</protein>
<dbReference type="InterPro" id="IPR018715">
    <property type="entry name" value="DUF2239"/>
</dbReference>
<reference evidence="2" key="1">
    <citation type="journal article" date="2019" name="Int. J. Syst. Evol. Microbiol.">
        <title>The Global Catalogue of Microorganisms (GCM) 10K type strain sequencing project: providing services to taxonomists for standard genome sequencing and annotation.</title>
        <authorList>
            <consortium name="The Broad Institute Genomics Platform"/>
            <consortium name="The Broad Institute Genome Sequencing Center for Infectious Disease"/>
            <person name="Wu L."/>
            <person name="Ma J."/>
        </authorList>
    </citation>
    <scope>NUCLEOTIDE SEQUENCE [LARGE SCALE GENOMIC DNA]</scope>
    <source>
        <strain evidence="2">CCUG 54329</strain>
    </source>
</reference>
<accession>A0ABW3P1M4</accession>
<gene>
    <name evidence="1" type="ORF">ACFQ24_11595</name>
</gene>
<evidence type="ECO:0000313" key="1">
    <source>
        <dbReference type="EMBL" id="MFD1105510.1"/>
    </source>
</evidence>
<dbReference type="Proteomes" id="UP001597203">
    <property type="component" value="Unassembled WGS sequence"/>
</dbReference>
<dbReference type="Pfam" id="PF09998">
    <property type="entry name" value="DUF2239"/>
    <property type="match status" value="1"/>
</dbReference>
<name>A0ABW3P1M4_9SPHN</name>
<organism evidence="1 2">
    <name type="scientific">Sphingobium olei</name>
    <dbReference type="NCBI Taxonomy" id="420955"/>
    <lineage>
        <taxon>Bacteria</taxon>
        <taxon>Pseudomonadati</taxon>
        <taxon>Pseudomonadota</taxon>
        <taxon>Alphaproteobacteria</taxon>
        <taxon>Sphingomonadales</taxon>
        <taxon>Sphingomonadaceae</taxon>
        <taxon>Sphingobium</taxon>
    </lineage>
</organism>
<dbReference type="RefSeq" id="WP_380911342.1">
    <property type="nucleotide sequence ID" value="NZ_JBHTLS010000125.1"/>
</dbReference>
<dbReference type="EMBL" id="JBHTLS010000125">
    <property type="protein sequence ID" value="MFD1105510.1"/>
    <property type="molecule type" value="Genomic_DNA"/>
</dbReference>
<keyword evidence="2" id="KW-1185">Reference proteome</keyword>
<sequence>MERTFTAFAGDIWIATGDEAEVREAVRAMGDDAQAVLLFDDRTGRQVDIDLRGPAEPVPRGRGRPKLGVQPREITLLPRQWDWLAQQPGGASATLRRLVDAARKADAETPSPRAAKDAAYHFLTAMAGDRPHYEAAIRALYAGDGVQFDALCADWPSAIRDHGRALAAPAFDLQGAQ</sequence>